<proteinExistence type="predicted"/>
<evidence type="ECO:0000313" key="1">
    <source>
        <dbReference type="EMBL" id="GAO41777.1"/>
    </source>
</evidence>
<name>A0A0E9MVJ3_9BACT</name>
<accession>A0A0E9MVJ3</accession>
<dbReference type="Proteomes" id="UP000033121">
    <property type="component" value="Unassembled WGS sequence"/>
</dbReference>
<dbReference type="EMBL" id="BBWV01000001">
    <property type="protein sequence ID" value="GAO41777.1"/>
    <property type="molecule type" value="Genomic_DNA"/>
</dbReference>
<evidence type="ECO:0000313" key="2">
    <source>
        <dbReference type="Proteomes" id="UP000033121"/>
    </source>
</evidence>
<gene>
    <name evidence="1" type="ORF">FPE01S_01_07910</name>
</gene>
<dbReference type="AlphaFoldDB" id="A0A0E9MVJ3"/>
<keyword evidence="2" id="KW-1185">Reference proteome</keyword>
<sequence length="118" mass="14034">MDSSYSLALHFGEKDTLWISYSPECLLVFPYKRDNDKLIVYWDNNIYTKYEFDIVKAINKVDRKVIGRPFMFLELESDTILRATYPMKYLIKMINNSGGDRIFFPDKFTLVQDGEMYD</sequence>
<protein>
    <submittedName>
        <fullName evidence="1">Uncharacterized protein</fullName>
    </submittedName>
</protein>
<reference evidence="1 2" key="1">
    <citation type="submission" date="2015-04" db="EMBL/GenBank/DDBJ databases">
        <title>Whole genome shotgun sequence of Flavihumibacter petaseus NBRC 106054.</title>
        <authorList>
            <person name="Miyazawa S."/>
            <person name="Hosoyama A."/>
            <person name="Hashimoto M."/>
            <person name="Noguchi M."/>
            <person name="Tsuchikane K."/>
            <person name="Ohji S."/>
            <person name="Yamazoe A."/>
            <person name="Ichikawa N."/>
            <person name="Kimura A."/>
            <person name="Fujita N."/>
        </authorList>
    </citation>
    <scope>NUCLEOTIDE SEQUENCE [LARGE SCALE GENOMIC DNA]</scope>
    <source>
        <strain evidence="1 2">NBRC 106054</strain>
    </source>
</reference>
<comment type="caution">
    <text evidence="1">The sequence shown here is derived from an EMBL/GenBank/DDBJ whole genome shotgun (WGS) entry which is preliminary data.</text>
</comment>
<organism evidence="1 2">
    <name type="scientific">Flavihumibacter petaseus NBRC 106054</name>
    <dbReference type="NCBI Taxonomy" id="1220578"/>
    <lineage>
        <taxon>Bacteria</taxon>
        <taxon>Pseudomonadati</taxon>
        <taxon>Bacteroidota</taxon>
        <taxon>Chitinophagia</taxon>
        <taxon>Chitinophagales</taxon>
        <taxon>Chitinophagaceae</taxon>
        <taxon>Flavihumibacter</taxon>
    </lineage>
</organism>